<sequence length="70" mass="8513">MFKASLARASLEEKAQAFQERQLKFRSFILENLQKLRRQHASYLEHKRRLVHYSLELKDLLINIEHYTAR</sequence>
<reference evidence="1" key="1">
    <citation type="submission" date="2018-11" db="EMBL/GenBank/DDBJ databases">
        <authorList>
            <consortium name="Pathogen Informatics"/>
        </authorList>
    </citation>
    <scope>NUCLEOTIDE SEQUENCE</scope>
</reference>
<organism evidence="1 2">
    <name type="scientific">Protopolystoma xenopodis</name>
    <dbReference type="NCBI Taxonomy" id="117903"/>
    <lineage>
        <taxon>Eukaryota</taxon>
        <taxon>Metazoa</taxon>
        <taxon>Spiralia</taxon>
        <taxon>Lophotrochozoa</taxon>
        <taxon>Platyhelminthes</taxon>
        <taxon>Monogenea</taxon>
        <taxon>Polyopisthocotylea</taxon>
        <taxon>Polystomatidea</taxon>
        <taxon>Polystomatidae</taxon>
        <taxon>Protopolystoma</taxon>
    </lineage>
</organism>
<dbReference type="EMBL" id="CAAALY010026279">
    <property type="protein sequence ID" value="VEL15879.1"/>
    <property type="molecule type" value="Genomic_DNA"/>
</dbReference>
<gene>
    <name evidence="1" type="ORF">PXEA_LOCUS9319</name>
</gene>
<name>A0A3S5AGI2_9PLAT</name>
<accession>A0A3S5AGI2</accession>
<dbReference type="OrthoDB" id="6267507at2759"/>
<dbReference type="AlphaFoldDB" id="A0A3S5AGI2"/>
<dbReference type="Proteomes" id="UP000784294">
    <property type="component" value="Unassembled WGS sequence"/>
</dbReference>
<protein>
    <submittedName>
        <fullName evidence="1">Uncharacterized protein</fullName>
    </submittedName>
</protein>
<proteinExistence type="predicted"/>
<evidence type="ECO:0000313" key="1">
    <source>
        <dbReference type="EMBL" id="VEL15879.1"/>
    </source>
</evidence>
<comment type="caution">
    <text evidence="1">The sequence shown here is derived from an EMBL/GenBank/DDBJ whole genome shotgun (WGS) entry which is preliminary data.</text>
</comment>
<evidence type="ECO:0000313" key="2">
    <source>
        <dbReference type="Proteomes" id="UP000784294"/>
    </source>
</evidence>
<keyword evidence="2" id="KW-1185">Reference proteome</keyword>